<dbReference type="Pfam" id="PF02807">
    <property type="entry name" value="ATP-gua_PtransN"/>
    <property type="match status" value="1"/>
</dbReference>
<evidence type="ECO:0000259" key="9">
    <source>
        <dbReference type="PROSITE" id="PS51509"/>
    </source>
</evidence>
<keyword evidence="3 7" id="KW-0547">Nucleotide-binding</keyword>
<keyword evidence="4 7" id="KW-0418">Kinase</keyword>
<dbReference type="PROSITE" id="PS50096">
    <property type="entry name" value="IQ"/>
    <property type="match status" value="1"/>
</dbReference>
<dbReference type="EMBL" id="CAUJNA010002124">
    <property type="protein sequence ID" value="CAJ1390724.1"/>
    <property type="molecule type" value="Genomic_DNA"/>
</dbReference>
<reference evidence="11" key="1">
    <citation type="submission" date="2023-08" db="EMBL/GenBank/DDBJ databases">
        <authorList>
            <person name="Chen Y."/>
            <person name="Shah S."/>
            <person name="Dougan E. K."/>
            <person name="Thang M."/>
            <person name="Chan C."/>
        </authorList>
    </citation>
    <scope>NUCLEOTIDE SEQUENCE</scope>
</reference>
<evidence type="ECO:0000313" key="12">
    <source>
        <dbReference type="Proteomes" id="UP001178507"/>
    </source>
</evidence>
<keyword evidence="12" id="KW-1185">Reference proteome</keyword>
<evidence type="ECO:0000256" key="5">
    <source>
        <dbReference type="ARBA" id="ARBA00022840"/>
    </source>
</evidence>
<dbReference type="PANTHER" id="PTHR11547:SF38">
    <property type="entry name" value="ARGININE KINASE 1-RELATED"/>
    <property type="match status" value="1"/>
</dbReference>
<accession>A0AA36MY02</accession>
<evidence type="ECO:0000256" key="2">
    <source>
        <dbReference type="ARBA" id="ARBA00022679"/>
    </source>
</evidence>
<dbReference type="GO" id="GO:0004111">
    <property type="term" value="F:creatine kinase activity"/>
    <property type="evidence" value="ECO:0007669"/>
    <property type="project" value="InterPro"/>
</dbReference>
<comment type="caution">
    <text evidence="11">The sequence shown here is derived from an EMBL/GenBank/DDBJ whole genome shotgun (WGS) entry which is preliminary data.</text>
</comment>
<feature type="binding site" evidence="7">
    <location>
        <position position="209"/>
    </location>
    <ligand>
        <name>ATP</name>
        <dbReference type="ChEBI" id="CHEBI:30616"/>
    </ligand>
</feature>
<name>A0AA36MY02_9DINO</name>
<evidence type="ECO:0000259" key="10">
    <source>
        <dbReference type="PROSITE" id="PS51510"/>
    </source>
</evidence>
<feature type="binding site" evidence="7">
    <location>
        <begin position="338"/>
        <end position="343"/>
    </location>
    <ligand>
        <name>ATP</name>
        <dbReference type="ChEBI" id="CHEBI:30616"/>
    </ligand>
</feature>
<sequence>MMQFDQFPGLGSEEYPGFPTAECPEVLPDLSRHCSLCADVLKAHPEIYDRLKYLKTSQGVGLARCIKTGIDNRGHPVLKALGAVAGDAECFDTFAPLFDKLIEGRHGKVPACHSKCAGRRTLTLESAEPFDDYVVSCKVAASRNLSGIRFPPAATLEDRQKVEQLVTQATSTMEGPWKGQYYPLMGSTSYMSKPSGMSVEEEKMLADDHLIFYHPDASAVLSTGAARHWPHGRGVFVNESKTLTLWVNEEEHLKATSQRSGGSVQAAFRELMAVLGHIDTQMPKGHGFAKSDRLGFLTSNPANLGTALRASAIVKLPLLKQHKDELQKWCASRRLIQKGAISESGDRMADFVEVSSRDKLNITEEETLNLLVEGIAQLVRAERLMEMGMSVDEALARQIRRDPTPVDPEDSWDAAGHALHAMISTAVVASCSSMEATASPAVDRSLLDVMQRLAGALVVASGAGQLEEDLFQQKEEAAAVRIQARERGRKDREAVQQKKQDVERARAPDVEMLRNRLADVLARAADDGSLQEALATTQPPQDMEDDEKEVLRLQLESTLERGGLAQALQEIKSSQPDMAEVRLRLQGLLVQSLAEGTLDSALNIAFEDDQDAATIIAEPEPDCEGDIDLKRVRMAQQLEIACMDGSLESTLASMRSHNQPQRVDHLRAKMAAQLEASLADGSLEAALAKSMGTNMDALRNRTAALLEASLADGSLEAALARTTRTNTDALRNRTAALLEASLVDGSLEAALSQSKQTDIDILRTKVASQLEKCLEDGSLETALANSARTATCDVEVLRVKVAAELETALANGSLEAALQERLTKRTSNVDAVRAKVALRMEEAAADGALESLLSSIGPQNPNESGDLREKLGKQLSVAFQDGSLEAALEATSAKGGSGEPGDIDLKSKLAHSSDAVNGSLAFAQQAEIEPSQEVQLAKPARPSRPPSAQAMRGAVALLKVMSSYDRRIGKLLEGIETAERAILARSQQATVLQVQLEEAQRDLRGLDLAWERQQLALDNEEVRDMKLHEEHQRLNDSLELERLKQKHATVDSELLLSARSELGSASTASGQLCPSTAQGTSSPMTWRSHA</sequence>
<protein>
    <recommendedName>
        <fullName evidence="13">Phosphagen kinase C-terminal domain-containing protein</fullName>
    </recommendedName>
</protein>
<feature type="region of interest" description="Disordered" evidence="8">
    <location>
        <begin position="1065"/>
        <end position="1090"/>
    </location>
</feature>
<gene>
    <name evidence="11" type="ORF">EVOR1521_LOCUS16054</name>
</gene>
<dbReference type="GO" id="GO:0046314">
    <property type="term" value="P:phosphocreatine biosynthetic process"/>
    <property type="evidence" value="ECO:0007669"/>
    <property type="project" value="InterPro"/>
</dbReference>
<evidence type="ECO:0000256" key="7">
    <source>
        <dbReference type="PROSITE-ProRule" id="PRU00843"/>
    </source>
</evidence>
<dbReference type="Gene3D" id="1.10.135.10">
    <property type="entry name" value="ATP:guanido phosphotransferase, N-terminal domain"/>
    <property type="match status" value="1"/>
</dbReference>
<dbReference type="InterPro" id="IPR014746">
    <property type="entry name" value="Gln_synth/guanido_kin_cat_dom"/>
</dbReference>
<feature type="domain" description="Phosphagen kinase C-terminal" evidence="10">
    <location>
        <begin position="133"/>
        <end position="385"/>
    </location>
</feature>
<comment type="similarity">
    <text evidence="1 6">Belongs to the ATP:guanido phosphotransferase family.</text>
</comment>
<dbReference type="GO" id="GO:0005524">
    <property type="term" value="F:ATP binding"/>
    <property type="evidence" value="ECO:0007669"/>
    <property type="project" value="UniProtKB-UniRule"/>
</dbReference>
<comment type="caution">
    <text evidence="7">Lacks conserved residue(s) required for the propagation of feature annotation.</text>
</comment>
<evidence type="ECO:0008006" key="13">
    <source>
        <dbReference type="Google" id="ProtNLM"/>
    </source>
</evidence>
<dbReference type="PANTHER" id="PTHR11547">
    <property type="entry name" value="ARGININE OR CREATINE KINASE"/>
    <property type="match status" value="1"/>
</dbReference>
<evidence type="ECO:0000256" key="1">
    <source>
        <dbReference type="ARBA" id="ARBA00006798"/>
    </source>
</evidence>
<dbReference type="Proteomes" id="UP001178507">
    <property type="component" value="Unassembled WGS sequence"/>
</dbReference>
<dbReference type="AlphaFoldDB" id="A0AA36MY02"/>
<dbReference type="InterPro" id="IPR022414">
    <property type="entry name" value="ATP-guanido_PTrfase_cat"/>
</dbReference>
<keyword evidence="2 7" id="KW-0808">Transferase</keyword>
<dbReference type="InterPro" id="IPR022413">
    <property type="entry name" value="ATP-guanido_PTrfase_N"/>
</dbReference>
<evidence type="ECO:0000313" key="11">
    <source>
        <dbReference type="EMBL" id="CAJ1390724.1"/>
    </source>
</evidence>
<evidence type="ECO:0000256" key="3">
    <source>
        <dbReference type="ARBA" id="ARBA00022741"/>
    </source>
</evidence>
<dbReference type="Gene3D" id="3.30.590.10">
    <property type="entry name" value="Glutamine synthetase/guanido kinase, catalytic domain"/>
    <property type="match status" value="1"/>
</dbReference>
<feature type="binding site" evidence="7">
    <location>
        <begin position="136"/>
        <end position="140"/>
    </location>
    <ligand>
        <name>ATP</name>
        <dbReference type="ChEBI" id="CHEBI:30616"/>
    </ligand>
</feature>
<evidence type="ECO:0000256" key="8">
    <source>
        <dbReference type="SAM" id="MobiDB-lite"/>
    </source>
</evidence>
<keyword evidence="5 7" id="KW-0067">ATP-binding</keyword>
<dbReference type="InterPro" id="IPR000749">
    <property type="entry name" value="ATP-guanido_PTrfase"/>
</dbReference>
<dbReference type="PROSITE" id="PS51509">
    <property type="entry name" value="PHOSPHAGEN_KINASE_N"/>
    <property type="match status" value="1"/>
</dbReference>
<feature type="binding site" evidence="7">
    <location>
        <begin position="309"/>
        <end position="313"/>
    </location>
    <ligand>
        <name>ATP</name>
        <dbReference type="ChEBI" id="CHEBI:30616"/>
    </ligand>
</feature>
<dbReference type="Pfam" id="PF00217">
    <property type="entry name" value="ATP-gua_Ptrans"/>
    <property type="match status" value="1"/>
</dbReference>
<feature type="region of interest" description="Disordered" evidence="8">
    <location>
        <begin position="484"/>
        <end position="506"/>
    </location>
</feature>
<proteinExistence type="inferred from homology"/>
<dbReference type="SUPFAM" id="SSF55931">
    <property type="entry name" value="Glutamine synthetase/guanido kinase"/>
    <property type="match status" value="1"/>
</dbReference>
<feature type="domain" description="Phosphagen kinase N-terminal" evidence="9">
    <location>
        <begin position="19"/>
        <end position="107"/>
    </location>
</feature>
<dbReference type="GO" id="GO:0005615">
    <property type="term" value="C:extracellular space"/>
    <property type="evidence" value="ECO:0007669"/>
    <property type="project" value="TreeGrafter"/>
</dbReference>
<dbReference type="PROSITE" id="PS51510">
    <property type="entry name" value="PHOSPHAGEN_KINASE_C"/>
    <property type="match status" value="1"/>
</dbReference>
<organism evidence="11 12">
    <name type="scientific">Effrenium voratum</name>
    <dbReference type="NCBI Taxonomy" id="2562239"/>
    <lineage>
        <taxon>Eukaryota</taxon>
        <taxon>Sar</taxon>
        <taxon>Alveolata</taxon>
        <taxon>Dinophyceae</taxon>
        <taxon>Suessiales</taxon>
        <taxon>Symbiodiniaceae</taxon>
        <taxon>Effrenium</taxon>
    </lineage>
</organism>
<dbReference type="SUPFAM" id="SSF48034">
    <property type="entry name" value="Guanido kinase N-terminal domain"/>
    <property type="match status" value="1"/>
</dbReference>
<dbReference type="InterPro" id="IPR036802">
    <property type="entry name" value="ATP-guanido_PTrfase_N_sf"/>
</dbReference>
<evidence type="ECO:0000256" key="4">
    <source>
        <dbReference type="ARBA" id="ARBA00022777"/>
    </source>
</evidence>
<evidence type="ECO:0000256" key="6">
    <source>
        <dbReference type="PROSITE-ProRule" id="PRU00842"/>
    </source>
</evidence>